<dbReference type="EMBL" id="VUOB01000031">
    <property type="protein sequence ID" value="KAA2261081.1"/>
    <property type="molecule type" value="Genomic_DNA"/>
</dbReference>
<evidence type="ECO:0000313" key="4">
    <source>
        <dbReference type="Proteomes" id="UP000323454"/>
    </source>
</evidence>
<proteinExistence type="inferred from homology"/>
<dbReference type="Proteomes" id="UP000323454">
    <property type="component" value="Unassembled WGS sequence"/>
</dbReference>
<dbReference type="Pfam" id="PF01575">
    <property type="entry name" value="MaoC_dehydratas"/>
    <property type="match status" value="1"/>
</dbReference>
<dbReference type="OrthoDB" id="9797938at2"/>
<dbReference type="InterPro" id="IPR029069">
    <property type="entry name" value="HotDog_dom_sf"/>
</dbReference>
<protein>
    <submittedName>
        <fullName evidence="3">Acyl dehydratase</fullName>
    </submittedName>
</protein>
<feature type="domain" description="MaoC-like" evidence="2">
    <location>
        <begin position="20"/>
        <end position="110"/>
    </location>
</feature>
<dbReference type="InterPro" id="IPR002539">
    <property type="entry name" value="MaoC-like_dom"/>
</dbReference>
<evidence type="ECO:0000256" key="1">
    <source>
        <dbReference type="ARBA" id="ARBA00005254"/>
    </source>
</evidence>
<organism evidence="3 4">
    <name type="scientific">Solihabitans fulvus</name>
    <dbReference type="NCBI Taxonomy" id="1892852"/>
    <lineage>
        <taxon>Bacteria</taxon>
        <taxon>Bacillati</taxon>
        <taxon>Actinomycetota</taxon>
        <taxon>Actinomycetes</taxon>
        <taxon>Pseudonocardiales</taxon>
        <taxon>Pseudonocardiaceae</taxon>
        <taxon>Solihabitans</taxon>
    </lineage>
</organism>
<comment type="similarity">
    <text evidence="1">Belongs to the enoyl-CoA hydratase/isomerase family.</text>
</comment>
<name>A0A5B2XDP8_9PSEU</name>
<gene>
    <name evidence="3" type="ORF">F0L68_18650</name>
</gene>
<evidence type="ECO:0000313" key="3">
    <source>
        <dbReference type="EMBL" id="KAA2261081.1"/>
    </source>
</evidence>
<accession>A0A5B2XDP8</accession>
<reference evidence="3 4" key="2">
    <citation type="submission" date="2019-09" db="EMBL/GenBank/DDBJ databases">
        <authorList>
            <person name="Jin C."/>
        </authorList>
    </citation>
    <scope>NUCLEOTIDE SEQUENCE [LARGE SCALE GENOMIC DNA]</scope>
    <source>
        <strain evidence="3 4">AN110305</strain>
    </source>
</reference>
<reference evidence="3 4" key="1">
    <citation type="submission" date="2019-09" db="EMBL/GenBank/DDBJ databases">
        <title>Goodfellowia gen. nov., a new genus of the Pseudonocardineae related to Actinoalloteichus, containing Goodfellowia coeruleoviolacea gen. nov., comb. nov. gen. nov., comb. nov.</title>
        <authorList>
            <person name="Labeda D."/>
        </authorList>
    </citation>
    <scope>NUCLEOTIDE SEQUENCE [LARGE SCALE GENOMIC DNA]</scope>
    <source>
        <strain evidence="3 4">AN110305</strain>
    </source>
</reference>
<dbReference type="SUPFAM" id="SSF54637">
    <property type="entry name" value="Thioesterase/thiol ester dehydrase-isomerase"/>
    <property type="match status" value="1"/>
</dbReference>
<dbReference type="AlphaFoldDB" id="A0A5B2XDP8"/>
<evidence type="ECO:0000259" key="2">
    <source>
        <dbReference type="Pfam" id="PF01575"/>
    </source>
</evidence>
<dbReference type="RefSeq" id="WP_149850880.1">
    <property type="nucleotide sequence ID" value="NZ_VUOB01000031.1"/>
</dbReference>
<comment type="caution">
    <text evidence="3">The sequence shown here is derived from an EMBL/GenBank/DDBJ whole genome shotgun (WGS) entry which is preliminary data.</text>
</comment>
<sequence length="149" mass="16544">MRFAEDYPVGSSFELGSHIVTAEEITRFATQYDPQPYHLSEAEGQQSAFGGLIASGWNTAAIWMSLYVRAMLEDSSVEGSPGVDELRWLTPVRPGDELFGHVEVAGMVPSLTRRDVLTLRKKGWLTRGDGETVMSLVLHSRFTRRPSAN</sequence>
<dbReference type="Gene3D" id="3.10.129.10">
    <property type="entry name" value="Hotdog Thioesterase"/>
    <property type="match status" value="1"/>
</dbReference>
<keyword evidence="4" id="KW-1185">Reference proteome</keyword>